<dbReference type="EMBL" id="JACVVK020000281">
    <property type="protein sequence ID" value="KAK7480470.1"/>
    <property type="molecule type" value="Genomic_DNA"/>
</dbReference>
<evidence type="ECO:0000256" key="4">
    <source>
        <dbReference type="RuleBase" id="RU003684"/>
    </source>
</evidence>
<dbReference type="CDD" id="cd11592">
    <property type="entry name" value="Agmatinase_PAH"/>
    <property type="match status" value="1"/>
</dbReference>
<dbReference type="InterPro" id="IPR006035">
    <property type="entry name" value="Ureohydrolase"/>
</dbReference>
<evidence type="ECO:0000313" key="7">
    <source>
        <dbReference type="Proteomes" id="UP001519460"/>
    </source>
</evidence>
<feature type="signal peptide" evidence="5">
    <location>
        <begin position="1"/>
        <end position="19"/>
    </location>
</feature>
<dbReference type="Pfam" id="PF00491">
    <property type="entry name" value="Arginase"/>
    <property type="match status" value="1"/>
</dbReference>
<evidence type="ECO:0008006" key="8">
    <source>
        <dbReference type="Google" id="ProtNLM"/>
    </source>
</evidence>
<protein>
    <recommendedName>
        <fullName evidence="8">Agmatinase</fullName>
    </recommendedName>
</protein>
<dbReference type="InterPro" id="IPR020855">
    <property type="entry name" value="Ureohydrolase_Mn_BS"/>
</dbReference>
<comment type="similarity">
    <text evidence="1">Belongs to the arginase family. Agmatinase subfamily.</text>
</comment>
<dbReference type="PROSITE" id="PS01053">
    <property type="entry name" value="ARGINASE_1"/>
    <property type="match status" value="1"/>
</dbReference>
<keyword evidence="3 4" id="KW-0378">Hydrolase</keyword>
<evidence type="ECO:0000256" key="5">
    <source>
        <dbReference type="SAM" id="SignalP"/>
    </source>
</evidence>
<dbReference type="Gene3D" id="3.40.800.10">
    <property type="entry name" value="Ureohydrolase domain"/>
    <property type="match status" value="2"/>
</dbReference>
<keyword evidence="5" id="KW-0732">Signal</keyword>
<evidence type="ECO:0000256" key="1">
    <source>
        <dbReference type="ARBA" id="ARBA00009227"/>
    </source>
</evidence>
<dbReference type="GO" id="GO:0016787">
    <property type="term" value="F:hydrolase activity"/>
    <property type="evidence" value="ECO:0007669"/>
    <property type="project" value="UniProtKB-KW"/>
</dbReference>
<keyword evidence="2" id="KW-0479">Metal-binding</keyword>
<gene>
    <name evidence="6" type="ORF">BaRGS_00028287</name>
</gene>
<dbReference type="GO" id="GO:0046872">
    <property type="term" value="F:metal ion binding"/>
    <property type="evidence" value="ECO:0007669"/>
    <property type="project" value="UniProtKB-KW"/>
</dbReference>
<evidence type="ECO:0000313" key="6">
    <source>
        <dbReference type="EMBL" id="KAK7480470.1"/>
    </source>
</evidence>
<dbReference type="InterPro" id="IPR023696">
    <property type="entry name" value="Ureohydrolase_dom_sf"/>
</dbReference>
<dbReference type="AlphaFoldDB" id="A0ABD0JZA2"/>
<reference evidence="6 7" key="1">
    <citation type="journal article" date="2023" name="Sci. Data">
        <title>Genome assembly of the Korean intertidal mud-creeper Batillaria attramentaria.</title>
        <authorList>
            <person name="Patra A.K."/>
            <person name="Ho P.T."/>
            <person name="Jun S."/>
            <person name="Lee S.J."/>
            <person name="Kim Y."/>
            <person name="Won Y.J."/>
        </authorList>
    </citation>
    <scope>NUCLEOTIDE SEQUENCE [LARGE SCALE GENOMIC DNA]</scope>
    <source>
        <strain evidence="6">Wonlab-2016</strain>
    </source>
</reference>
<organism evidence="6 7">
    <name type="scientific">Batillaria attramentaria</name>
    <dbReference type="NCBI Taxonomy" id="370345"/>
    <lineage>
        <taxon>Eukaryota</taxon>
        <taxon>Metazoa</taxon>
        <taxon>Spiralia</taxon>
        <taxon>Lophotrochozoa</taxon>
        <taxon>Mollusca</taxon>
        <taxon>Gastropoda</taxon>
        <taxon>Caenogastropoda</taxon>
        <taxon>Sorbeoconcha</taxon>
        <taxon>Cerithioidea</taxon>
        <taxon>Batillariidae</taxon>
        <taxon>Batillaria</taxon>
    </lineage>
</organism>
<comment type="caution">
    <text evidence="6">The sequence shown here is derived from an EMBL/GenBank/DDBJ whole genome shotgun (WGS) entry which is preliminary data.</text>
</comment>
<dbReference type="PANTHER" id="PTHR11358">
    <property type="entry name" value="ARGINASE/AGMATINASE"/>
    <property type="match status" value="1"/>
</dbReference>
<dbReference type="PIRSF" id="PIRSF036979">
    <property type="entry name" value="Arginase"/>
    <property type="match status" value="1"/>
</dbReference>
<dbReference type="Proteomes" id="UP001519460">
    <property type="component" value="Unassembled WGS sequence"/>
</dbReference>
<dbReference type="PROSITE" id="PS51409">
    <property type="entry name" value="ARGINASE_2"/>
    <property type="match status" value="1"/>
</dbReference>
<feature type="chain" id="PRO_5044778400" description="Agmatinase" evidence="5">
    <location>
        <begin position="20"/>
        <end position="273"/>
    </location>
</feature>
<evidence type="ECO:0000256" key="3">
    <source>
        <dbReference type="ARBA" id="ARBA00022801"/>
    </source>
</evidence>
<proteinExistence type="inferred from homology"/>
<evidence type="ECO:0000256" key="2">
    <source>
        <dbReference type="ARBA" id="ARBA00022723"/>
    </source>
</evidence>
<dbReference type="SUPFAM" id="SSF52768">
    <property type="entry name" value="Arginase/deacetylase"/>
    <property type="match status" value="1"/>
</dbReference>
<accession>A0ABD0JZA2</accession>
<keyword evidence="7" id="KW-1185">Reference proteome</keyword>
<sequence length="273" mass="29587">MRTDSVMLSMFLLLTGLDACFVGVPLDTGTSYRSGARLGPRHIRQESSLIRPANSILGVCPFEDLQVADIGDVNLNIYNLPEAVRHIKAAFSKIIANGCIPLTMGGDHTITYPILQAMKIAHGTPFRRAAEEGCLDCNRAIQIGLRGTIYTTADYQWARDQGFRVVTARECWYKSLEPLMAEVKSMMGDRPVYLSFDIDGLDPSFAPGTGTPEIGGLTIYQGIEIIHGCRGLNVVGADLVEVSPPYDVAGITSLTAANLLHEMLCVLPGVKKS</sequence>
<name>A0ABD0JZA2_9CAEN</name>
<dbReference type="PANTHER" id="PTHR11358:SF26">
    <property type="entry name" value="GUANIDINO ACID HYDROLASE, MITOCHONDRIAL"/>
    <property type="match status" value="1"/>
</dbReference>